<dbReference type="AlphaFoldDB" id="A0A2N3IJL5"/>
<evidence type="ECO:0000313" key="2">
    <source>
        <dbReference type="EMBL" id="PKQ70423.1"/>
    </source>
</evidence>
<reference evidence="2 3" key="1">
    <citation type="submission" date="2017-06" db="EMBL/GenBank/DDBJ databases">
        <title>Raineya orbicola gen. nov., sp. nov. a slightly thermophilic bacterium of the phylum Bacteroidetes and the description of Raineyaceae fam. nov.</title>
        <authorList>
            <person name="Albuquerque L."/>
            <person name="Polonia A.R.M."/>
            <person name="Barroso C."/>
            <person name="Froufe H.J.C."/>
            <person name="Lage O."/>
            <person name="Lobo-Da-Cunha A."/>
            <person name="Egas C."/>
            <person name="Da Costa M.S."/>
        </authorList>
    </citation>
    <scope>NUCLEOTIDE SEQUENCE [LARGE SCALE GENOMIC DNA]</scope>
    <source>
        <strain evidence="2 3">SPSPC-11</strain>
    </source>
</reference>
<accession>A0A2N3IJL5</accession>
<evidence type="ECO:0000313" key="3">
    <source>
        <dbReference type="Proteomes" id="UP000233387"/>
    </source>
</evidence>
<protein>
    <submittedName>
        <fullName evidence="2">Outer membrane protein beta-barrel domain</fullName>
    </submittedName>
</protein>
<dbReference type="InterPro" id="IPR025665">
    <property type="entry name" value="Beta-barrel_OMP_2"/>
</dbReference>
<dbReference type="EMBL" id="NKXO01000006">
    <property type="protein sequence ID" value="PKQ70423.1"/>
    <property type="molecule type" value="Genomic_DNA"/>
</dbReference>
<dbReference type="Proteomes" id="UP000233387">
    <property type="component" value="Unassembled WGS sequence"/>
</dbReference>
<keyword evidence="3" id="KW-1185">Reference proteome</keyword>
<name>A0A2N3IJL5_9BACT</name>
<sequence>MQKINLLFALILLVFASKAQTRLGLRAGLNFANMSPKIGAAFGSDVKVGFHIGGAVNVGLGDKMFFQPTLLLSSKGSKSSSFIGTATINPLYLELPLNLLYKITDIEGVGVNFLLGPYVAAGIGGNIKHKSGGGSITEPIKWGQHNTDDIRPIDYGINIGAGIEYNNIQLNLQYGIGIANIDPRGNTNSSYVYRNSTFALALGYFFGGK</sequence>
<proteinExistence type="predicted"/>
<feature type="domain" description="Outer membrane protein beta-barrel" evidence="1">
    <location>
        <begin position="20"/>
        <end position="181"/>
    </location>
</feature>
<comment type="caution">
    <text evidence="2">The sequence shown here is derived from an EMBL/GenBank/DDBJ whole genome shotgun (WGS) entry which is preliminary data.</text>
</comment>
<evidence type="ECO:0000259" key="1">
    <source>
        <dbReference type="Pfam" id="PF13568"/>
    </source>
</evidence>
<gene>
    <name evidence="2" type="ORF">Rain11_0506</name>
</gene>
<dbReference type="Pfam" id="PF13568">
    <property type="entry name" value="OMP_b-brl_2"/>
    <property type="match status" value="1"/>
</dbReference>
<dbReference type="OrthoDB" id="838174at2"/>
<dbReference type="RefSeq" id="WP_101357770.1">
    <property type="nucleotide sequence ID" value="NZ_NKXO01000006.1"/>
</dbReference>
<organism evidence="2 3">
    <name type="scientific">Raineya orbicola</name>
    <dbReference type="NCBI Taxonomy" id="2016530"/>
    <lineage>
        <taxon>Bacteria</taxon>
        <taxon>Pseudomonadati</taxon>
        <taxon>Bacteroidota</taxon>
        <taxon>Cytophagia</taxon>
        <taxon>Cytophagales</taxon>
        <taxon>Raineyaceae</taxon>
        <taxon>Raineya</taxon>
    </lineage>
</organism>